<dbReference type="EMBL" id="BARS01023082">
    <property type="protein sequence ID" value="GAG07385.1"/>
    <property type="molecule type" value="Genomic_DNA"/>
</dbReference>
<sequence>MKMTCEEIVEELRCIFDAIIQGHGHGEGVMRRIMAADHKLRPPDEEEGDPGGEWRLALSSCVCGEPIAELKGWVNAHNIAEIALEVGAIPFRLVPDHERPSNAPRKSVRVIILPTEEKDEVQPKG</sequence>
<gene>
    <name evidence="1" type="ORF">S01H1_36795</name>
</gene>
<dbReference type="AlphaFoldDB" id="X0UNW9"/>
<comment type="caution">
    <text evidence="1">The sequence shown here is derived from an EMBL/GenBank/DDBJ whole genome shotgun (WGS) entry which is preliminary data.</text>
</comment>
<evidence type="ECO:0000313" key="1">
    <source>
        <dbReference type="EMBL" id="GAG07385.1"/>
    </source>
</evidence>
<reference evidence="1" key="1">
    <citation type="journal article" date="2014" name="Front. Microbiol.">
        <title>High frequency of phylogenetically diverse reductive dehalogenase-homologous genes in deep subseafloor sedimentary metagenomes.</title>
        <authorList>
            <person name="Kawai M."/>
            <person name="Futagami T."/>
            <person name="Toyoda A."/>
            <person name="Takaki Y."/>
            <person name="Nishi S."/>
            <person name="Hori S."/>
            <person name="Arai W."/>
            <person name="Tsubouchi T."/>
            <person name="Morono Y."/>
            <person name="Uchiyama I."/>
            <person name="Ito T."/>
            <person name="Fujiyama A."/>
            <person name="Inagaki F."/>
            <person name="Takami H."/>
        </authorList>
    </citation>
    <scope>NUCLEOTIDE SEQUENCE</scope>
    <source>
        <strain evidence="1">Expedition CK06-06</strain>
    </source>
</reference>
<organism evidence="1">
    <name type="scientific">marine sediment metagenome</name>
    <dbReference type="NCBI Taxonomy" id="412755"/>
    <lineage>
        <taxon>unclassified sequences</taxon>
        <taxon>metagenomes</taxon>
        <taxon>ecological metagenomes</taxon>
    </lineage>
</organism>
<proteinExistence type="predicted"/>
<name>X0UNW9_9ZZZZ</name>
<protein>
    <submittedName>
        <fullName evidence="1">Uncharacterized protein</fullName>
    </submittedName>
</protein>
<accession>X0UNW9</accession>